<proteinExistence type="predicted"/>
<evidence type="ECO:0000313" key="6">
    <source>
        <dbReference type="Proteomes" id="UP000637788"/>
    </source>
</evidence>
<dbReference type="PANTHER" id="PTHR42756:SF1">
    <property type="entry name" value="TRANSCRIPTIONAL REPRESSOR OF EMRAB OPERON"/>
    <property type="match status" value="1"/>
</dbReference>
<dbReference type="PRINTS" id="PR00598">
    <property type="entry name" value="HTHMARR"/>
</dbReference>
<dbReference type="InterPro" id="IPR036390">
    <property type="entry name" value="WH_DNA-bd_sf"/>
</dbReference>
<sequence>MNGRAIAGDTVATVVRQWRTVHPDLDTGPIEIIGRINRCAALLQQAEDAPLRHAGLTRPEFELLAALRRTGRELTPSELARETFSSGAAVTKRLKQLTGRGLVERRGDSRDRRVAHLRLTDAGRELVDEIVPGQLAYETAVLSGLDPSTQGELGALLGELLGRLEERLGAPRV</sequence>
<dbReference type="EMBL" id="BMPQ01000007">
    <property type="protein sequence ID" value="GGK70475.1"/>
    <property type="molecule type" value="Genomic_DNA"/>
</dbReference>
<dbReference type="Gene3D" id="1.10.10.10">
    <property type="entry name" value="Winged helix-like DNA-binding domain superfamily/Winged helix DNA-binding domain"/>
    <property type="match status" value="1"/>
</dbReference>
<comment type="caution">
    <text evidence="5">The sequence shown here is derived from an EMBL/GenBank/DDBJ whole genome shotgun (WGS) entry which is preliminary data.</text>
</comment>
<dbReference type="PROSITE" id="PS50995">
    <property type="entry name" value="HTH_MARR_2"/>
    <property type="match status" value="1"/>
</dbReference>
<dbReference type="CDD" id="cd00090">
    <property type="entry name" value="HTH_ARSR"/>
    <property type="match status" value="1"/>
</dbReference>
<dbReference type="AlphaFoldDB" id="A0A917VEZ7"/>
<dbReference type="Pfam" id="PF12802">
    <property type="entry name" value="MarR_2"/>
    <property type="match status" value="1"/>
</dbReference>
<gene>
    <name evidence="5" type="ORF">GCM10010094_34360</name>
</gene>
<evidence type="ECO:0000256" key="1">
    <source>
        <dbReference type="ARBA" id="ARBA00023015"/>
    </source>
</evidence>
<dbReference type="GO" id="GO:0003677">
    <property type="term" value="F:DNA binding"/>
    <property type="evidence" value="ECO:0007669"/>
    <property type="project" value="UniProtKB-KW"/>
</dbReference>
<name>A0A917VEZ7_9ACTN</name>
<dbReference type="SUPFAM" id="SSF46785">
    <property type="entry name" value="Winged helix' DNA-binding domain"/>
    <property type="match status" value="1"/>
</dbReference>
<keyword evidence="2" id="KW-0238">DNA-binding</keyword>
<evidence type="ECO:0000259" key="4">
    <source>
        <dbReference type="PROSITE" id="PS50995"/>
    </source>
</evidence>
<dbReference type="InterPro" id="IPR036388">
    <property type="entry name" value="WH-like_DNA-bd_sf"/>
</dbReference>
<dbReference type="Proteomes" id="UP000637788">
    <property type="component" value="Unassembled WGS sequence"/>
</dbReference>
<evidence type="ECO:0000256" key="3">
    <source>
        <dbReference type="ARBA" id="ARBA00023163"/>
    </source>
</evidence>
<protein>
    <submittedName>
        <fullName evidence="5">Transcriptional regulator</fullName>
    </submittedName>
</protein>
<feature type="domain" description="HTH marR-type" evidence="4">
    <location>
        <begin position="29"/>
        <end position="162"/>
    </location>
</feature>
<reference evidence="5" key="1">
    <citation type="journal article" date="2014" name="Int. J. Syst. Evol. Microbiol.">
        <title>Complete genome sequence of Corynebacterium casei LMG S-19264T (=DSM 44701T), isolated from a smear-ripened cheese.</title>
        <authorList>
            <consortium name="US DOE Joint Genome Institute (JGI-PGF)"/>
            <person name="Walter F."/>
            <person name="Albersmeier A."/>
            <person name="Kalinowski J."/>
            <person name="Ruckert C."/>
        </authorList>
    </citation>
    <scope>NUCLEOTIDE SEQUENCE</scope>
    <source>
        <strain evidence="5">JCM 3035</strain>
    </source>
</reference>
<reference evidence="5" key="2">
    <citation type="submission" date="2020-09" db="EMBL/GenBank/DDBJ databases">
        <authorList>
            <person name="Sun Q."/>
            <person name="Ohkuma M."/>
        </authorList>
    </citation>
    <scope>NUCLEOTIDE SEQUENCE</scope>
    <source>
        <strain evidence="5">JCM 3035</strain>
    </source>
</reference>
<keyword evidence="3" id="KW-0804">Transcription</keyword>
<dbReference type="InterPro" id="IPR011991">
    <property type="entry name" value="ArsR-like_HTH"/>
</dbReference>
<organism evidence="5 6">
    <name type="scientific">Streptomyces flaveus</name>
    <dbReference type="NCBI Taxonomy" id="66370"/>
    <lineage>
        <taxon>Bacteria</taxon>
        <taxon>Bacillati</taxon>
        <taxon>Actinomycetota</taxon>
        <taxon>Actinomycetes</taxon>
        <taxon>Kitasatosporales</taxon>
        <taxon>Streptomycetaceae</taxon>
        <taxon>Streptomyces</taxon>
        <taxon>Streptomyces aurantiacus group</taxon>
    </lineage>
</organism>
<dbReference type="SMART" id="SM00347">
    <property type="entry name" value="HTH_MARR"/>
    <property type="match status" value="1"/>
</dbReference>
<evidence type="ECO:0000313" key="5">
    <source>
        <dbReference type="EMBL" id="GGK70475.1"/>
    </source>
</evidence>
<dbReference type="GO" id="GO:0003700">
    <property type="term" value="F:DNA-binding transcription factor activity"/>
    <property type="evidence" value="ECO:0007669"/>
    <property type="project" value="InterPro"/>
</dbReference>
<dbReference type="InterPro" id="IPR000835">
    <property type="entry name" value="HTH_MarR-typ"/>
</dbReference>
<evidence type="ECO:0000256" key="2">
    <source>
        <dbReference type="ARBA" id="ARBA00023125"/>
    </source>
</evidence>
<accession>A0A917VEZ7</accession>
<keyword evidence="1" id="KW-0805">Transcription regulation</keyword>
<keyword evidence="6" id="KW-1185">Reference proteome</keyword>
<dbReference type="PANTHER" id="PTHR42756">
    <property type="entry name" value="TRANSCRIPTIONAL REGULATOR, MARR"/>
    <property type="match status" value="1"/>
</dbReference>